<dbReference type="InterPro" id="IPR027417">
    <property type="entry name" value="P-loop_NTPase"/>
</dbReference>
<dbReference type="CDD" id="cd03241">
    <property type="entry name" value="ABC_RecN"/>
    <property type="match status" value="2"/>
</dbReference>
<dbReference type="SUPFAM" id="SSF52540">
    <property type="entry name" value="P-loop containing nucleoside triphosphate hydrolases"/>
    <property type="match status" value="1"/>
</dbReference>
<comment type="similarity">
    <text evidence="2 9">Belongs to the RecN family.</text>
</comment>
<dbReference type="NCBIfam" id="TIGR00634">
    <property type="entry name" value="recN"/>
    <property type="match status" value="1"/>
</dbReference>
<dbReference type="PANTHER" id="PTHR11059:SF0">
    <property type="entry name" value="DNA REPAIR PROTEIN RECN"/>
    <property type="match status" value="1"/>
</dbReference>
<evidence type="ECO:0000313" key="12">
    <source>
        <dbReference type="EMBL" id="MFA9477996.1"/>
    </source>
</evidence>
<name>A0ABV4U384_9BACT</name>
<evidence type="ECO:0000313" key="13">
    <source>
        <dbReference type="Proteomes" id="UP001575105"/>
    </source>
</evidence>
<comment type="function">
    <text evidence="1 9">May be involved in recombinational repair of damaged DNA.</text>
</comment>
<evidence type="ECO:0000256" key="10">
    <source>
        <dbReference type="SAM" id="Coils"/>
    </source>
</evidence>
<evidence type="ECO:0000256" key="8">
    <source>
        <dbReference type="ARBA" id="ARBA00033408"/>
    </source>
</evidence>
<keyword evidence="5 9" id="KW-0227">DNA damage</keyword>
<keyword evidence="10" id="KW-0175">Coiled coil</keyword>
<dbReference type="Pfam" id="PF02463">
    <property type="entry name" value="SMC_N"/>
    <property type="match status" value="1"/>
</dbReference>
<dbReference type="InterPro" id="IPR004604">
    <property type="entry name" value="DNA_recomb/repair_RecN"/>
</dbReference>
<sequence>MLRELHIANLAVIEDATIELAGGLNVFTGQTGAGKSLIIGAFEMLLGLRTGNVGDMLRPGSEEGRVSGVFEVHDAPLAEQASELADQTIAPGDEVLITRKLFASGRSSVSINGQPATAGMVRQLGQLLVDIHGQHDHQYLLRPSNQLHILDAFAHCEADRRRFAELLAELRALRNQQAELTASQTLRRQQLELYEFQADEIDKLDPQSAEFPELQARHNVLNNLQRLQKEAGQAHAALYEAEGSIVERLQILAHLLGDLAELDEGLSPVSEQVRDAMAGLQDAAFELSRYVDRLEHNPAESAEVEQRLNDLNRLVQKYGKATPGRPDVTPADDPLAPVLAYREQIAREITKLRGQDAGLSQMDERMSALEAQLAEVGGRLSEARRKAAKQLRPMIESQLGELGMAEAKFDVQFEQLDADDEAVGPSGLDAIEFAVQTNPGQSMQPLRKIASGGELSRVMLAIKTILAGSDRTSVLVFDEIDANIGGRLGSVIGGKLRQLSRGGEAGVGRKKTKGKRDAELRHQVLCITHLPQIAAFGDRHLRIAKEVTGKGKSRQTRTTVSVLADDARVEELAEMLAGKQATATTRKQANEMLQSARG</sequence>
<dbReference type="InterPro" id="IPR003395">
    <property type="entry name" value="RecF/RecN/SMC_N"/>
</dbReference>
<dbReference type="PANTHER" id="PTHR11059">
    <property type="entry name" value="DNA REPAIR PROTEIN RECN"/>
    <property type="match status" value="1"/>
</dbReference>
<protein>
    <recommendedName>
        <fullName evidence="3 9">DNA repair protein RecN</fullName>
    </recommendedName>
    <alternativeName>
        <fullName evidence="8 9">Recombination protein N</fullName>
    </alternativeName>
</protein>
<evidence type="ECO:0000256" key="2">
    <source>
        <dbReference type="ARBA" id="ARBA00009441"/>
    </source>
</evidence>
<evidence type="ECO:0000256" key="1">
    <source>
        <dbReference type="ARBA" id="ARBA00003618"/>
    </source>
</evidence>
<dbReference type="Proteomes" id="UP001575105">
    <property type="component" value="Unassembled WGS sequence"/>
</dbReference>
<reference evidence="12 13" key="1">
    <citation type="submission" date="2024-08" db="EMBL/GenBank/DDBJ databases">
        <title>Whole-genome sequencing of halo(alkali)philic microorganisms from hypersaline lakes.</title>
        <authorList>
            <person name="Sorokin D.Y."/>
            <person name="Merkel A.Y."/>
            <person name="Messina E."/>
            <person name="Yakimov M."/>
        </authorList>
    </citation>
    <scope>NUCLEOTIDE SEQUENCE [LARGE SCALE GENOMIC DNA]</scope>
    <source>
        <strain evidence="12 13">AB-hyl4</strain>
    </source>
</reference>
<keyword evidence="6" id="KW-0067">ATP-binding</keyword>
<dbReference type="PIRSF" id="PIRSF003128">
    <property type="entry name" value="RecN"/>
    <property type="match status" value="1"/>
</dbReference>
<dbReference type="Gene3D" id="3.40.50.300">
    <property type="entry name" value="P-loop containing nucleotide triphosphate hydrolases"/>
    <property type="match status" value="2"/>
</dbReference>
<feature type="coiled-coil region" evidence="10">
    <location>
        <begin position="359"/>
        <end position="386"/>
    </location>
</feature>
<evidence type="ECO:0000259" key="11">
    <source>
        <dbReference type="Pfam" id="PF02463"/>
    </source>
</evidence>
<comment type="caution">
    <text evidence="12">The sequence shown here is derived from an EMBL/GenBank/DDBJ whole genome shotgun (WGS) entry which is preliminary data.</text>
</comment>
<evidence type="ECO:0000256" key="3">
    <source>
        <dbReference type="ARBA" id="ARBA00021315"/>
    </source>
</evidence>
<evidence type="ECO:0000256" key="6">
    <source>
        <dbReference type="ARBA" id="ARBA00022840"/>
    </source>
</evidence>
<proteinExistence type="inferred from homology"/>
<keyword evidence="7 9" id="KW-0234">DNA repair</keyword>
<dbReference type="RefSeq" id="WP_425344925.1">
    <property type="nucleotide sequence ID" value="NZ_JBGUBD010000004.1"/>
</dbReference>
<keyword evidence="13" id="KW-1185">Reference proteome</keyword>
<feature type="domain" description="RecF/RecN/SMC N-terminal" evidence="11">
    <location>
        <begin position="2"/>
        <end position="484"/>
    </location>
</feature>
<evidence type="ECO:0000256" key="4">
    <source>
        <dbReference type="ARBA" id="ARBA00022741"/>
    </source>
</evidence>
<evidence type="ECO:0000256" key="5">
    <source>
        <dbReference type="ARBA" id="ARBA00022763"/>
    </source>
</evidence>
<accession>A0ABV4U384</accession>
<evidence type="ECO:0000256" key="9">
    <source>
        <dbReference type="PIRNR" id="PIRNR003128"/>
    </source>
</evidence>
<feature type="coiled-coil region" evidence="10">
    <location>
        <begin position="156"/>
        <end position="183"/>
    </location>
</feature>
<organism evidence="12 13">
    <name type="scientific">Natronomicrosphaera hydrolytica</name>
    <dbReference type="NCBI Taxonomy" id="3242702"/>
    <lineage>
        <taxon>Bacteria</taxon>
        <taxon>Pseudomonadati</taxon>
        <taxon>Planctomycetota</taxon>
        <taxon>Phycisphaerae</taxon>
        <taxon>Phycisphaerales</taxon>
        <taxon>Phycisphaeraceae</taxon>
        <taxon>Natronomicrosphaera</taxon>
    </lineage>
</organism>
<dbReference type="EMBL" id="JBGUBD010000004">
    <property type="protein sequence ID" value="MFA9477996.1"/>
    <property type="molecule type" value="Genomic_DNA"/>
</dbReference>
<keyword evidence="4" id="KW-0547">Nucleotide-binding</keyword>
<gene>
    <name evidence="12" type="primary">recN</name>
    <name evidence="12" type="ORF">ACERK3_06755</name>
</gene>
<evidence type="ECO:0000256" key="7">
    <source>
        <dbReference type="ARBA" id="ARBA00023204"/>
    </source>
</evidence>